<name>A0A2T2WUT1_9FIRM</name>
<comment type="caution">
    <text evidence="10">The sequence shown here is derived from an EMBL/GenBank/DDBJ whole genome shotgun (WGS) entry which is preliminary data.</text>
</comment>
<dbReference type="GO" id="GO:0008453">
    <property type="term" value="F:alanine-glyoxylate transaminase activity"/>
    <property type="evidence" value="ECO:0007669"/>
    <property type="project" value="UniProtKB-EC"/>
</dbReference>
<dbReference type="SUPFAM" id="SSF53383">
    <property type="entry name" value="PLP-dependent transferases"/>
    <property type="match status" value="1"/>
</dbReference>
<accession>A0A2T2WUT1</accession>
<dbReference type="InterPro" id="IPR015421">
    <property type="entry name" value="PyrdxlP-dep_Trfase_major"/>
</dbReference>
<dbReference type="PANTHER" id="PTHR45688:SF3">
    <property type="entry name" value="ALANINE--GLYOXYLATE AMINOTRANSFERASE 2, MITOCHONDRIAL"/>
    <property type="match status" value="1"/>
</dbReference>
<dbReference type="PANTHER" id="PTHR45688">
    <property type="match status" value="1"/>
</dbReference>
<sequence length="445" mass="48047">MNVTEQKHKQYLVPGVQPYYQEPLVLVEGEGRHVTDVQGNRYLDFFGGILTVSVGHAHPAVTAAITAQAGRLLHASALYLTESTVRLAERLAALTPGTLQQSFFTTSGTEANETAIMMAQQSTGRQEVVALRHSYSGRSQVAMGLTGQAEWKLGGAGMALPIRHAHNAYCYRCPFGKTPDRCGLECAKDMEEFIRTSTSNHLAAYLAEPIQGVGGFITPPEEFFQETVPIAKKYGALFIDDEVQTGFGRTGKMFGIDHYGVTPDIMVFAKGLANGMPIGASIATPEVASSYRGPTISTFGGNPVAMEAALATLDVIATENLVENSRLMGEKLRTGLEALADRYPILGDVRGKGLMQGLEFVRHDKQPAADLASEFLERTRERGLLVGKGGLYGNVIRIAPPLTLSAHEVADGLQAMGDALGTLYQDHPEIRDVPATRIDYGARRH</sequence>
<organism evidence="10 11">
    <name type="scientific">Sulfobacillus benefaciens</name>
    <dbReference type="NCBI Taxonomy" id="453960"/>
    <lineage>
        <taxon>Bacteria</taxon>
        <taxon>Bacillati</taxon>
        <taxon>Bacillota</taxon>
        <taxon>Clostridia</taxon>
        <taxon>Eubacteriales</taxon>
        <taxon>Clostridiales Family XVII. Incertae Sedis</taxon>
        <taxon>Sulfobacillus</taxon>
    </lineage>
</organism>
<comment type="similarity">
    <text evidence="2 9">Belongs to the class-III pyridoxal-phosphate-dependent aminotransferase family.</text>
</comment>
<dbReference type="EC" id="2.6.1.44" evidence="4"/>
<comment type="cofactor">
    <cofactor evidence="1">
        <name>pyridoxal 5'-phosphate</name>
        <dbReference type="ChEBI" id="CHEBI:597326"/>
    </cofactor>
</comment>
<evidence type="ECO:0000256" key="7">
    <source>
        <dbReference type="ARBA" id="ARBA00022898"/>
    </source>
</evidence>
<keyword evidence="6 10" id="KW-0808">Transferase</keyword>
<dbReference type="CDD" id="cd00610">
    <property type="entry name" value="OAT_like"/>
    <property type="match status" value="1"/>
</dbReference>
<dbReference type="InterPro" id="IPR015422">
    <property type="entry name" value="PyrdxlP-dep_Trfase_small"/>
</dbReference>
<dbReference type="Proteomes" id="UP000242699">
    <property type="component" value="Unassembled WGS sequence"/>
</dbReference>
<gene>
    <name evidence="10" type="ORF">C7B43_15330</name>
</gene>
<dbReference type="Gene3D" id="3.40.640.10">
    <property type="entry name" value="Type I PLP-dependent aspartate aminotransferase-like (Major domain)"/>
    <property type="match status" value="1"/>
</dbReference>
<evidence type="ECO:0000256" key="3">
    <source>
        <dbReference type="ARBA" id="ARBA00011881"/>
    </source>
</evidence>
<dbReference type="Pfam" id="PF00202">
    <property type="entry name" value="Aminotran_3"/>
    <property type="match status" value="1"/>
</dbReference>
<dbReference type="Gene3D" id="3.90.1150.10">
    <property type="entry name" value="Aspartate Aminotransferase, domain 1"/>
    <property type="match status" value="1"/>
</dbReference>
<evidence type="ECO:0000313" key="11">
    <source>
        <dbReference type="Proteomes" id="UP000242699"/>
    </source>
</evidence>
<reference evidence="10 11" key="1">
    <citation type="journal article" date="2014" name="BMC Genomics">
        <title>Comparison of environmental and isolate Sulfobacillus genomes reveals diverse carbon, sulfur, nitrogen, and hydrogen metabolisms.</title>
        <authorList>
            <person name="Justice N.B."/>
            <person name="Norman A."/>
            <person name="Brown C.T."/>
            <person name="Singh A."/>
            <person name="Thomas B.C."/>
            <person name="Banfield J.F."/>
        </authorList>
    </citation>
    <scope>NUCLEOTIDE SEQUENCE [LARGE SCALE GENOMIC DNA]</scope>
    <source>
        <strain evidence="10">AMDSBA1</strain>
    </source>
</reference>
<dbReference type="PROSITE" id="PS00600">
    <property type="entry name" value="AA_TRANSFER_CLASS_3"/>
    <property type="match status" value="1"/>
</dbReference>
<evidence type="ECO:0000256" key="4">
    <source>
        <dbReference type="ARBA" id="ARBA00013049"/>
    </source>
</evidence>
<protein>
    <recommendedName>
        <fullName evidence="4">alanine--glyoxylate transaminase</fullName>
        <ecNumber evidence="4">2.6.1.44</ecNumber>
    </recommendedName>
</protein>
<dbReference type="InterPro" id="IPR049704">
    <property type="entry name" value="Aminotrans_3_PPA_site"/>
</dbReference>
<comment type="subunit">
    <text evidence="3">Homotetramer.</text>
</comment>
<evidence type="ECO:0000313" key="10">
    <source>
        <dbReference type="EMBL" id="PSR25982.1"/>
    </source>
</evidence>
<dbReference type="PIRSF" id="PIRSF000521">
    <property type="entry name" value="Transaminase_4ab_Lys_Orn"/>
    <property type="match status" value="1"/>
</dbReference>
<evidence type="ECO:0000256" key="8">
    <source>
        <dbReference type="ARBA" id="ARBA00022946"/>
    </source>
</evidence>
<keyword evidence="5 10" id="KW-0032">Aminotransferase</keyword>
<evidence type="ECO:0000256" key="1">
    <source>
        <dbReference type="ARBA" id="ARBA00001933"/>
    </source>
</evidence>
<keyword evidence="7 9" id="KW-0663">Pyridoxal phosphate</keyword>
<dbReference type="InterPro" id="IPR015424">
    <property type="entry name" value="PyrdxlP-dep_Trfase"/>
</dbReference>
<evidence type="ECO:0000256" key="9">
    <source>
        <dbReference type="RuleBase" id="RU003560"/>
    </source>
</evidence>
<proteinExistence type="inferred from homology"/>
<dbReference type="AlphaFoldDB" id="A0A2T2WUT1"/>
<dbReference type="InterPro" id="IPR005814">
    <property type="entry name" value="Aminotrans_3"/>
</dbReference>
<keyword evidence="8" id="KW-0809">Transit peptide</keyword>
<evidence type="ECO:0000256" key="2">
    <source>
        <dbReference type="ARBA" id="ARBA00008954"/>
    </source>
</evidence>
<dbReference type="EMBL" id="PXYT01000045">
    <property type="protein sequence ID" value="PSR25982.1"/>
    <property type="molecule type" value="Genomic_DNA"/>
</dbReference>
<dbReference type="GO" id="GO:0030170">
    <property type="term" value="F:pyridoxal phosphate binding"/>
    <property type="evidence" value="ECO:0007669"/>
    <property type="project" value="InterPro"/>
</dbReference>
<evidence type="ECO:0000256" key="6">
    <source>
        <dbReference type="ARBA" id="ARBA00022679"/>
    </source>
</evidence>
<evidence type="ECO:0000256" key="5">
    <source>
        <dbReference type="ARBA" id="ARBA00022576"/>
    </source>
</evidence>